<protein>
    <submittedName>
        <fullName evidence="1">Uncharacterized protein</fullName>
    </submittedName>
</protein>
<dbReference type="RefSeq" id="WP_344767204.1">
    <property type="nucleotide sequence ID" value="NZ_BAABAK010000011.1"/>
</dbReference>
<gene>
    <name evidence="1" type="ORF">GCM10022246_23280</name>
</gene>
<keyword evidence="2" id="KW-1185">Reference proteome</keyword>
<organism evidence="1 2">
    <name type="scientific">Pedobacter ginsengiterrae</name>
    <dbReference type="NCBI Taxonomy" id="871696"/>
    <lineage>
        <taxon>Bacteria</taxon>
        <taxon>Pseudomonadati</taxon>
        <taxon>Bacteroidota</taxon>
        <taxon>Sphingobacteriia</taxon>
        <taxon>Sphingobacteriales</taxon>
        <taxon>Sphingobacteriaceae</taxon>
        <taxon>Pedobacter</taxon>
    </lineage>
</organism>
<comment type="caution">
    <text evidence="1">The sequence shown here is derived from an EMBL/GenBank/DDBJ whole genome shotgun (WGS) entry which is preliminary data.</text>
</comment>
<reference evidence="2" key="1">
    <citation type="journal article" date="2019" name="Int. J. Syst. Evol. Microbiol.">
        <title>The Global Catalogue of Microorganisms (GCM) 10K type strain sequencing project: providing services to taxonomists for standard genome sequencing and annotation.</title>
        <authorList>
            <consortium name="The Broad Institute Genomics Platform"/>
            <consortium name="The Broad Institute Genome Sequencing Center for Infectious Disease"/>
            <person name="Wu L."/>
            <person name="Ma J."/>
        </authorList>
    </citation>
    <scope>NUCLEOTIDE SEQUENCE [LARGE SCALE GENOMIC DNA]</scope>
    <source>
        <strain evidence="2">JCM 17338</strain>
    </source>
</reference>
<evidence type="ECO:0000313" key="1">
    <source>
        <dbReference type="EMBL" id="GAA3970040.1"/>
    </source>
</evidence>
<dbReference type="Proteomes" id="UP001501081">
    <property type="component" value="Unassembled WGS sequence"/>
</dbReference>
<sequence length="216" mass="24818">MNENLENNDWINEAPTLAAMGRRNPFAVPTGYFDNCEEEVFSKIFLDNLKQKTFENAFEVPQNYFEELTERIETKIALRQIIQREKSFAVPENYFETLQSRITSKIAAEEPKKEARIIPLWKRSFVKYATAACFVLISSFGVYFYQNNEAANIPAAQLQSADFANEQMLYDIDESTIIDHLEAQNISNTKTTSASDTEVENYILNNYSSSDLAQEL</sequence>
<dbReference type="EMBL" id="BAABAK010000011">
    <property type="protein sequence ID" value="GAA3970040.1"/>
    <property type="molecule type" value="Genomic_DNA"/>
</dbReference>
<proteinExistence type="predicted"/>
<evidence type="ECO:0000313" key="2">
    <source>
        <dbReference type="Proteomes" id="UP001501081"/>
    </source>
</evidence>
<accession>A0ABP7PRG4</accession>
<name>A0ABP7PRG4_9SPHI</name>